<accession>A0A1G2ICK9</accession>
<name>A0A1G2ICK9_9BACT</name>
<proteinExistence type="predicted"/>
<dbReference type="EMBL" id="MHPA01000026">
    <property type="protein sequence ID" value="OGZ72482.1"/>
    <property type="molecule type" value="Genomic_DNA"/>
</dbReference>
<gene>
    <name evidence="1" type="ORF">A2908_02810</name>
</gene>
<evidence type="ECO:0008006" key="3">
    <source>
        <dbReference type="Google" id="ProtNLM"/>
    </source>
</evidence>
<protein>
    <recommendedName>
        <fullName evidence="3">Translation elongation factor-like protein</fullName>
    </recommendedName>
</protein>
<sequence>MKGKLVGRVSHYFSNINVVAIKLSAPLSWKDQIRIVGGDATDFNQKVGTMQVNHKEIKKAKKGDNIGLKTKEKAREGYRVYKV</sequence>
<evidence type="ECO:0000313" key="1">
    <source>
        <dbReference type="EMBL" id="OGZ72482.1"/>
    </source>
</evidence>
<dbReference type="Proteomes" id="UP000176774">
    <property type="component" value="Unassembled WGS sequence"/>
</dbReference>
<organism evidence="1 2">
    <name type="scientific">Candidatus Staskawiczbacteria bacterium RIFCSPLOWO2_01_FULL_38_12b</name>
    <dbReference type="NCBI Taxonomy" id="1802214"/>
    <lineage>
        <taxon>Bacteria</taxon>
        <taxon>Candidatus Staskawicziibacteriota</taxon>
    </lineage>
</organism>
<dbReference type="AlphaFoldDB" id="A0A1G2ICK9"/>
<evidence type="ECO:0000313" key="2">
    <source>
        <dbReference type="Proteomes" id="UP000176774"/>
    </source>
</evidence>
<comment type="caution">
    <text evidence="1">The sequence shown here is derived from an EMBL/GenBank/DDBJ whole genome shotgun (WGS) entry which is preliminary data.</text>
</comment>
<dbReference type="InterPro" id="IPR009000">
    <property type="entry name" value="Transl_B-barrel_sf"/>
</dbReference>
<dbReference type="SUPFAM" id="SSF50447">
    <property type="entry name" value="Translation proteins"/>
    <property type="match status" value="1"/>
</dbReference>
<reference evidence="1 2" key="1">
    <citation type="journal article" date="2016" name="Nat. Commun.">
        <title>Thousands of microbial genomes shed light on interconnected biogeochemical processes in an aquifer system.</title>
        <authorList>
            <person name="Anantharaman K."/>
            <person name="Brown C.T."/>
            <person name="Hug L.A."/>
            <person name="Sharon I."/>
            <person name="Castelle C.J."/>
            <person name="Probst A.J."/>
            <person name="Thomas B.C."/>
            <person name="Singh A."/>
            <person name="Wilkins M.J."/>
            <person name="Karaoz U."/>
            <person name="Brodie E.L."/>
            <person name="Williams K.H."/>
            <person name="Hubbard S.S."/>
            <person name="Banfield J.F."/>
        </authorList>
    </citation>
    <scope>NUCLEOTIDE SEQUENCE [LARGE SCALE GENOMIC DNA]</scope>
</reference>
<dbReference type="STRING" id="1802214.A2908_02810"/>